<organism evidence="10 11">
    <name type="scientific">Mastacembelus armatus</name>
    <name type="common">zig-zag eel</name>
    <dbReference type="NCBI Taxonomy" id="205130"/>
    <lineage>
        <taxon>Eukaryota</taxon>
        <taxon>Metazoa</taxon>
        <taxon>Chordata</taxon>
        <taxon>Craniata</taxon>
        <taxon>Vertebrata</taxon>
        <taxon>Euteleostomi</taxon>
        <taxon>Actinopterygii</taxon>
        <taxon>Neopterygii</taxon>
        <taxon>Teleostei</taxon>
        <taxon>Neoteleostei</taxon>
        <taxon>Acanthomorphata</taxon>
        <taxon>Anabantaria</taxon>
        <taxon>Synbranchiformes</taxon>
        <taxon>Mastacembelidae</taxon>
        <taxon>Mastacembelus</taxon>
    </lineage>
</organism>
<evidence type="ECO:0000256" key="7">
    <source>
        <dbReference type="ARBA" id="ARBA00023121"/>
    </source>
</evidence>
<dbReference type="GO" id="GO:0005794">
    <property type="term" value="C:Golgi apparatus"/>
    <property type="evidence" value="ECO:0007669"/>
    <property type="project" value="UniProtKB-SubCell"/>
</dbReference>
<evidence type="ECO:0000256" key="8">
    <source>
        <dbReference type="ARBA" id="ARBA00039735"/>
    </source>
</evidence>
<dbReference type="PANTHER" id="PTHR23310">
    <property type="entry name" value="ACYL-COA-BINDING PROTEIN, ACBP"/>
    <property type="match status" value="1"/>
</dbReference>
<dbReference type="FunFam" id="1.20.80.10:FF:000010">
    <property type="entry name" value="Acyl-CoA-binding domain-containing protein 5"/>
    <property type="match status" value="1"/>
</dbReference>
<keyword evidence="7" id="KW-0446">Lipid-binding</keyword>
<keyword evidence="11" id="KW-1185">Reference proteome</keyword>
<evidence type="ECO:0000313" key="11">
    <source>
        <dbReference type="Proteomes" id="UP000261640"/>
    </source>
</evidence>
<evidence type="ECO:0000256" key="1">
    <source>
        <dbReference type="ARBA" id="ARBA00004240"/>
    </source>
</evidence>
<dbReference type="AlphaFoldDB" id="A0A7N8YGK4"/>
<evidence type="ECO:0000256" key="2">
    <source>
        <dbReference type="ARBA" id="ARBA00004555"/>
    </source>
</evidence>
<keyword evidence="4" id="KW-0256">Endoplasmic reticulum</keyword>
<dbReference type="Gene3D" id="1.20.80.10">
    <property type="match status" value="1"/>
</dbReference>
<protein>
    <recommendedName>
        <fullName evidence="8">Acyl-CoA-binding protein</fullName>
    </recommendedName>
</protein>
<reference evidence="10" key="1">
    <citation type="submission" date="2025-08" db="UniProtKB">
        <authorList>
            <consortium name="Ensembl"/>
        </authorList>
    </citation>
    <scope>IDENTIFICATION</scope>
</reference>
<dbReference type="Proteomes" id="UP000261640">
    <property type="component" value="Unplaced"/>
</dbReference>
<accession>A0A7N8YGK4</accession>
<dbReference type="GO" id="GO:0005783">
    <property type="term" value="C:endoplasmic reticulum"/>
    <property type="evidence" value="ECO:0007669"/>
    <property type="project" value="UniProtKB-SubCell"/>
</dbReference>
<evidence type="ECO:0000259" key="9">
    <source>
        <dbReference type="PROSITE" id="PS51228"/>
    </source>
</evidence>
<keyword evidence="6" id="KW-0175">Coiled coil</keyword>
<keyword evidence="5" id="KW-0333">Golgi apparatus</keyword>
<dbReference type="InterPro" id="IPR000582">
    <property type="entry name" value="Acyl-CoA-binding_protein"/>
</dbReference>
<dbReference type="InterPro" id="IPR035984">
    <property type="entry name" value="Acyl-CoA-binding_sf"/>
</dbReference>
<comment type="subcellular location">
    <subcellularLocation>
        <location evidence="1">Endoplasmic reticulum</location>
    </subcellularLocation>
    <subcellularLocation>
        <location evidence="2">Golgi apparatus</location>
    </subcellularLocation>
</comment>
<dbReference type="InterPro" id="IPR014352">
    <property type="entry name" value="FERM/acyl-CoA-bd_prot_sf"/>
</dbReference>
<feature type="domain" description="ACB" evidence="9">
    <location>
        <begin position="5"/>
        <end position="90"/>
    </location>
</feature>
<proteinExistence type="predicted"/>
<dbReference type="GO" id="GO:0006631">
    <property type="term" value="P:fatty acid metabolic process"/>
    <property type="evidence" value="ECO:0007669"/>
    <property type="project" value="TreeGrafter"/>
</dbReference>
<dbReference type="PANTHER" id="PTHR23310:SF54">
    <property type="entry name" value="ACYL-COA-BINDING PROTEIN"/>
    <property type="match status" value="1"/>
</dbReference>
<reference evidence="10" key="2">
    <citation type="submission" date="2025-09" db="UniProtKB">
        <authorList>
            <consortium name="Ensembl"/>
        </authorList>
    </citation>
    <scope>IDENTIFICATION</scope>
</reference>
<dbReference type="PROSITE" id="PS51228">
    <property type="entry name" value="ACB_2"/>
    <property type="match status" value="1"/>
</dbReference>
<evidence type="ECO:0000313" key="10">
    <source>
        <dbReference type="Ensembl" id="ENSMAMP00000062832.1"/>
    </source>
</evidence>
<dbReference type="GO" id="GO:0000062">
    <property type="term" value="F:fatty-acyl-CoA binding"/>
    <property type="evidence" value="ECO:0007669"/>
    <property type="project" value="InterPro"/>
</dbReference>
<keyword evidence="3" id="KW-0813">Transport</keyword>
<sequence length="90" mass="10070">KLQVTRESFEKAAEEVKVLKQKPDQGEVTALYGLYKQATVGDVNIDRPGMFDFIGKTKWDGWAAKKGLSKEEAMAAYVDLVEELKAKYGI</sequence>
<evidence type="ECO:0000256" key="5">
    <source>
        <dbReference type="ARBA" id="ARBA00023034"/>
    </source>
</evidence>
<dbReference type="PRINTS" id="PR00689">
    <property type="entry name" value="ACOABINDINGP"/>
</dbReference>
<evidence type="ECO:0000256" key="3">
    <source>
        <dbReference type="ARBA" id="ARBA00022448"/>
    </source>
</evidence>
<evidence type="ECO:0000256" key="4">
    <source>
        <dbReference type="ARBA" id="ARBA00022824"/>
    </source>
</evidence>
<dbReference type="GeneTree" id="ENSGT00940000154846"/>
<evidence type="ECO:0000256" key="6">
    <source>
        <dbReference type="ARBA" id="ARBA00023054"/>
    </source>
</evidence>
<dbReference type="Ensembl" id="ENSMAMT00000061656.1">
    <property type="protein sequence ID" value="ENSMAMP00000062832.1"/>
    <property type="gene ID" value="ENSMAMG00000005224.2"/>
</dbReference>
<name>A0A7N8YGK4_9TELE</name>
<dbReference type="Pfam" id="PF00887">
    <property type="entry name" value="ACBP"/>
    <property type="match status" value="1"/>
</dbReference>
<dbReference type="SUPFAM" id="SSF47027">
    <property type="entry name" value="Acyl-CoA binding protein"/>
    <property type="match status" value="1"/>
</dbReference>